<dbReference type="PROSITE" id="PS51762">
    <property type="entry name" value="GH16_2"/>
    <property type="match status" value="1"/>
</dbReference>
<dbReference type="InterPro" id="IPR013320">
    <property type="entry name" value="ConA-like_dom_sf"/>
</dbReference>
<dbReference type="PANTHER" id="PTHR10963">
    <property type="entry name" value="GLYCOSYL HYDROLASE-RELATED"/>
    <property type="match status" value="1"/>
</dbReference>
<dbReference type="SUPFAM" id="SSF49899">
    <property type="entry name" value="Concanavalin A-like lectins/glucanases"/>
    <property type="match status" value="1"/>
</dbReference>
<evidence type="ECO:0000256" key="1">
    <source>
        <dbReference type="ARBA" id="ARBA00006865"/>
    </source>
</evidence>
<dbReference type="Pfam" id="PF00722">
    <property type="entry name" value="Glyco_hydro_16"/>
    <property type="match status" value="1"/>
</dbReference>
<dbReference type="Gene3D" id="2.60.120.200">
    <property type="match status" value="1"/>
</dbReference>
<comment type="similarity">
    <text evidence="1">Belongs to the glycosyl hydrolase 16 family.</text>
</comment>
<dbReference type="Proteomes" id="UP000366872">
    <property type="component" value="Unassembled WGS sequence"/>
</dbReference>
<gene>
    <name evidence="3" type="primary">cgkA</name>
    <name evidence="3" type="ORF">PDESU_01325</name>
</gene>
<dbReference type="GO" id="GO:0005975">
    <property type="term" value="P:carbohydrate metabolic process"/>
    <property type="evidence" value="ECO:0007669"/>
    <property type="project" value="InterPro"/>
</dbReference>
<keyword evidence="4" id="KW-1185">Reference proteome</keyword>
<dbReference type="InterPro" id="IPR048238">
    <property type="entry name" value="K-carrageenase"/>
</dbReference>
<evidence type="ECO:0000313" key="4">
    <source>
        <dbReference type="Proteomes" id="UP000366872"/>
    </source>
</evidence>
<dbReference type="EMBL" id="CAAHFG010000001">
    <property type="protein sequence ID" value="VGO12771.1"/>
    <property type="molecule type" value="Genomic_DNA"/>
</dbReference>
<reference evidence="3 4" key="1">
    <citation type="submission" date="2019-04" db="EMBL/GenBank/DDBJ databases">
        <authorList>
            <person name="Van Vliet M D."/>
        </authorList>
    </citation>
    <scope>NUCLEOTIDE SEQUENCE [LARGE SCALE GENOMIC DNA]</scope>
    <source>
        <strain evidence="3 4">F1</strain>
    </source>
</reference>
<evidence type="ECO:0000259" key="2">
    <source>
        <dbReference type="PROSITE" id="PS51762"/>
    </source>
</evidence>
<evidence type="ECO:0000313" key="3">
    <source>
        <dbReference type="EMBL" id="VGO12771.1"/>
    </source>
</evidence>
<dbReference type="PANTHER" id="PTHR10963:SF55">
    <property type="entry name" value="GLYCOSIDE HYDROLASE FAMILY 16 PROTEIN"/>
    <property type="match status" value="1"/>
</dbReference>
<sequence length="237" mass="27754">MRPWGERAWRPENVWQKSGRLFVQAKYEPHQDRKGREFFYTCGIAQSHEKTTYGYFEASIKGCSRFPGLCPAFWLYSNGKEISPDHPHITYSEIDIIEMLQGGYDPVKKEKTGPSHMDCNLHTREMIDGVETWRRPQHWPEVCRNVHTAPWDPRDDFHIYACENTPEKITWYIDGIKVAESPNHNWHLPMTLTLTMELRPPLIAWAGVDGREPVPEASTPEGFPTHMEVDYVRSWQR</sequence>
<dbReference type="GO" id="GO:0004553">
    <property type="term" value="F:hydrolase activity, hydrolyzing O-glycosyl compounds"/>
    <property type="evidence" value="ECO:0007669"/>
    <property type="project" value="InterPro"/>
</dbReference>
<dbReference type="InterPro" id="IPR050546">
    <property type="entry name" value="Glycosyl_Hydrlase_16"/>
</dbReference>
<name>A0A6C2TZI8_PONDE</name>
<accession>A0A6C2TZI8</accession>
<dbReference type="NCBIfam" id="NF041449">
    <property type="entry name" value="K_carrageenase"/>
    <property type="match status" value="1"/>
</dbReference>
<feature type="domain" description="GH16" evidence="2">
    <location>
        <begin position="1"/>
        <end position="237"/>
    </location>
</feature>
<dbReference type="InterPro" id="IPR000757">
    <property type="entry name" value="Beta-glucanase-like"/>
</dbReference>
<protein>
    <submittedName>
        <fullName evidence="3">Kappa-carrageenase</fullName>
    </submittedName>
</protein>
<organism evidence="3 4">
    <name type="scientific">Pontiella desulfatans</name>
    <dbReference type="NCBI Taxonomy" id="2750659"/>
    <lineage>
        <taxon>Bacteria</taxon>
        <taxon>Pseudomonadati</taxon>
        <taxon>Kiritimatiellota</taxon>
        <taxon>Kiritimatiellia</taxon>
        <taxon>Kiritimatiellales</taxon>
        <taxon>Pontiellaceae</taxon>
        <taxon>Pontiella</taxon>
    </lineage>
</organism>
<proteinExistence type="inferred from homology"/>
<dbReference type="AlphaFoldDB" id="A0A6C2TZI8"/>